<evidence type="ECO:0000256" key="3">
    <source>
        <dbReference type="ARBA" id="ARBA00022692"/>
    </source>
</evidence>
<dbReference type="GO" id="GO:0012507">
    <property type="term" value="C:ER to Golgi transport vesicle membrane"/>
    <property type="evidence" value="ECO:0007669"/>
    <property type="project" value="TreeGrafter"/>
</dbReference>
<dbReference type="InterPro" id="IPR007705">
    <property type="entry name" value="Vesicle_trsprt_v-SNARE_N"/>
</dbReference>
<dbReference type="InterPro" id="IPR038407">
    <property type="entry name" value="v-SNARE_N_sf"/>
</dbReference>
<dbReference type="Gene3D" id="1.20.58.400">
    <property type="entry name" value="t-snare proteins"/>
    <property type="match status" value="1"/>
</dbReference>
<organism evidence="11 12">
    <name type="scientific">Tieghemostelium lacteum</name>
    <name type="common">Slime mold</name>
    <name type="synonym">Dictyostelium lacteum</name>
    <dbReference type="NCBI Taxonomy" id="361077"/>
    <lineage>
        <taxon>Eukaryota</taxon>
        <taxon>Amoebozoa</taxon>
        <taxon>Evosea</taxon>
        <taxon>Eumycetozoa</taxon>
        <taxon>Dictyostelia</taxon>
        <taxon>Dictyosteliales</taxon>
        <taxon>Raperosteliaceae</taxon>
        <taxon>Tieghemostelium</taxon>
    </lineage>
</organism>
<keyword evidence="3 9" id="KW-0812">Transmembrane</keyword>
<feature type="domain" description="T-SNARE coiled-coil homology" evidence="10">
    <location>
        <begin position="121"/>
        <end position="183"/>
    </location>
</feature>
<dbReference type="GO" id="GO:0031902">
    <property type="term" value="C:late endosome membrane"/>
    <property type="evidence" value="ECO:0007669"/>
    <property type="project" value="TreeGrafter"/>
</dbReference>
<evidence type="ECO:0000256" key="4">
    <source>
        <dbReference type="ARBA" id="ARBA00022927"/>
    </source>
</evidence>
<keyword evidence="2" id="KW-0813">Transport</keyword>
<dbReference type="InterPro" id="IPR044766">
    <property type="entry name" value="NPSN/SNAP25-like_N_SNARE"/>
</dbReference>
<protein>
    <recommendedName>
        <fullName evidence="10">t-SNARE coiled-coil homology domain-containing protein</fullName>
    </recommendedName>
</protein>
<dbReference type="OrthoDB" id="19261at2759"/>
<dbReference type="InParanoid" id="A0A152A0C9"/>
<dbReference type="PANTHER" id="PTHR21230">
    <property type="entry name" value="VESICLE TRANSPORT V-SNARE PROTEIN VTI1-RELATED"/>
    <property type="match status" value="1"/>
</dbReference>
<accession>A0A152A0C9</accession>
<feature type="transmembrane region" description="Helical" evidence="9">
    <location>
        <begin position="192"/>
        <end position="213"/>
    </location>
</feature>
<dbReference type="InterPro" id="IPR000727">
    <property type="entry name" value="T_SNARE_dom"/>
</dbReference>
<evidence type="ECO:0000259" key="10">
    <source>
        <dbReference type="PROSITE" id="PS50192"/>
    </source>
</evidence>
<proteinExistence type="predicted"/>
<dbReference type="EMBL" id="LODT01000020">
    <property type="protein sequence ID" value="KYQ99697.1"/>
    <property type="molecule type" value="Genomic_DNA"/>
</dbReference>
<keyword evidence="4" id="KW-0653">Protein transport</keyword>
<evidence type="ECO:0000313" key="12">
    <source>
        <dbReference type="Proteomes" id="UP000076078"/>
    </source>
</evidence>
<keyword evidence="12" id="KW-1185">Reference proteome</keyword>
<name>A0A152A0C9_TIELA</name>
<dbReference type="Proteomes" id="UP000076078">
    <property type="component" value="Unassembled WGS sequence"/>
</dbReference>
<feature type="region of interest" description="Disordered" evidence="8">
    <location>
        <begin position="90"/>
        <end position="111"/>
    </location>
</feature>
<keyword evidence="5 9" id="KW-1133">Transmembrane helix</keyword>
<dbReference type="AlphaFoldDB" id="A0A152A0C9"/>
<dbReference type="GO" id="GO:0005789">
    <property type="term" value="C:endoplasmic reticulum membrane"/>
    <property type="evidence" value="ECO:0007669"/>
    <property type="project" value="TreeGrafter"/>
</dbReference>
<dbReference type="SUPFAM" id="SSF58038">
    <property type="entry name" value="SNARE fusion complex"/>
    <property type="match status" value="1"/>
</dbReference>
<evidence type="ECO:0000256" key="8">
    <source>
        <dbReference type="SAM" id="MobiDB-lite"/>
    </source>
</evidence>
<dbReference type="CDD" id="cd15861">
    <property type="entry name" value="SNARE_SNAP25N_23N_29N_SEC9N"/>
    <property type="match status" value="1"/>
</dbReference>
<evidence type="ECO:0000256" key="1">
    <source>
        <dbReference type="ARBA" id="ARBA00004211"/>
    </source>
</evidence>
<evidence type="ECO:0000256" key="6">
    <source>
        <dbReference type="ARBA" id="ARBA00023054"/>
    </source>
</evidence>
<dbReference type="Gene3D" id="1.20.5.110">
    <property type="match status" value="1"/>
</dbReference>
<reference evidence="11 12" key="1">
    <citation type="submission" date="2015-12" db="EMBL/GenBank/DDBJ databases">
        <title>Dictyostelia acquired genes for synthesis and detection of signals that induce cell-type specialization by lateral gene transfer from prokaryotes.</title>
        <authorList>
            <person name="Gloeckner G."/>
            <person name="Schaap P."/>
        </authorList>
    </citation>
    <scope>NUCLEOTIDE SEQUENCE [LARGE SCALE GENOMIC DNA]</scope>
    <source>
        <strain evidence="11 12">TK</strain>
    </source>
</reference>
<dbReference type="GO" id="GO:0000149">
    <property type="term" value="F:SNARE binding"/>
    <property type="evidence" value="ECO:0007669"/>
    <property type="project" value="TreeGrafter"/>
</dbReference>
<dbReference type="STRING" id="361077.A0A152A0C9"/>
<dbReference type="OMA" id="DNGNRMM"/>
<dbReference type="GO" id="GO:0005484">
    <property type="term" value="F:SNAP receptor activity"/>
    <property type="evidence" value="ECO:0007669"/>
    <property type="project" value="InterPro"/>
</dbReference>
<dbReference type="PROSITE" id="PS50192">
    <property type="entry name" value="T_SNARE"/>
    <property type="match status" value="1"/>
</dbReference>
<keyword evidence="7 9" id="KW-0472">Membrane</keyword>
<evidence type="ECO:0000256" key="9">
    <source>
        <dbReference type="SAM" id="Phobius"/>
    </source>
</evidence>
<comment type="caution">
    <text evidence="11">The sequence shown here is derived from an EMBL/GenBank/DDBJ whole genome shotgun (WGS) entry which is preliminary data.</text>
</comment>
<dbReference type="PANTHER" id="PTHR21230:SF79">
    <property type="entry name" value="T-SNARE COILED-COIL HOMOLOGY DOMAIN-CONTAINING PROTEIN"/>
    <property type="match status" value="1"/>
</dbReference>
<comment type="subcellular location">
    <subcellularLocation>
        <location evidence="1">Membrane</location>
        <topology evidence="1">Single-pass type IV membrane protein</topology>
    </subcellularLocation>
</comment>
<dbReference type="Pfam" id="PF05008">
    <property type="entry name" value="V-SNARE"/>
    <property type="match status" value="1"/>
</dbReference>
<dbReference type="GO" id="GO:0031201">
    <property type="term" value="C:SNARE complex"/>
    <property type="evidence" value="ECO:0007669"/>
    <property type="project" value="InterPro"/>
</dbReference>
<evidence type="ECO:0000256" key="5">
    <source>
        <dbReference type="ARBA" id="ARBA00022989"/>
    </source>
</evidence>
<sequence length="231" mass="26411">MGDTLAEYEEEFNSLVVEIGNSIRELTKNKKGYDRSKVDLIQNRIKRARDVKNSYRVEFRSLPKTDHLPFQTKTNEMEEQIKKLENDLNWSEKQSENGGNGTPQGESTMQKEYQDTMSLATKIQKEDISRTENALKQVIDTNNIGTQILEEMKVQDEQLTRIDKGLNEVDSNLKLAQRQIRVFARKMATDKLILGLILLIVIAIVITIIFSIVKPTKSNPDVRDRIVGSNG</sequence>
<evidence type="ECO:0000256" key="7">
    <source>
        <dbReference type="ARBA" id="ARBA00023136"/>
    </source>
</evidence>
<dbReference type="GO" id="GO:0006906">
    <property type="term" value="P:vesicle fusion"/>
    <property type="evidence" value="ECO:0007669"/>
    <property type="project" value="TreeGrafter"/>
</dbReference>
<gene>
    <name evidence="11" type="ORF">DLAC_03637</name>
</gene>
<evidence type="ECO:0000313" key="11">
    <source>
        <dbReference type="EMBL" id="KYQ99697.1"/>
    </source>
</evidence>
<dbReference type="GO" id="GO:0005794">
    <property type="term" value="C:Golgi apparatus"/>
    <property type="evidence" value="ECO:0007669"/>
    <property type="project" value="TreeGrafter"/>
</dbReference>
<evidence type="ECO:0000256" key="2">
    <source>
        <dbReference type="ARBA" id="ARBA00022448"/>
    </source>
</evidence>
<keyword evidence="6" id="KW-0175">Coiled coil</keyword>
<dbReference type="FunCoup" id="A0A152A0C9">
    <property type="interactions" value="14"/>
</dbReference>
<dbReference type="GO" id="GO:0006886">
    <property type="term" value="P:intracellular protein transport"/>
    <property type="evidence" value="ECO:0007669"/>
    <property type="project" value="InterPro"/>
</dbReference>